<evidence type="ECO:0000256" key="1">
    <source>
        <dbReference type="ARBA" id="ARBA00009405"/>
    </source>
</evidence>
<dbReference type="Proteomes" id="UP000198670">
    <property type="component" value="Unassembled WGS sequence"/>
</dbReference>
<evidence type="ECO:0000256" key="3">
    <source>
        <dbReference type="ARBA" id="ARBA00023239"/>
    </source>
</evidence>
<organism evidence="5 6">
    <name type="scientific">Parapedobacter indicus</name>
    <dbReference type="NCBI Taxonomy" id="1477437"/>
    <lineage>
        <taxon>Bacteria</taxon>
        <taxon>Pseudomonadati</taxon>
        <taxon>Bacteroidota</taxon>
        <taxon>Sphingobacteriia</taxon>
        <taxon>Sphingobacteriales</taxon>
        <taxon>Sphingobacteriaceae</taxon>
        <taxon>Parapedobacter</taxon>
    </lineage>
</organism>
<dbReference type="GO" id="GO:0004419">
    <property type="term" value="F:hydroxymethylglutaryl-CoA lyase activity"/>
    <property type="evidence" value="ECO:0007669"/>
    <property type="project" value="TreeGrafter"/>
</dbReference>
<proteinExistence type="inferred from homology"/>
<dbReference type="InterPro" id="IPR043594">
    <property type="entry name" value="HMGL"/>
</dbReference>
<evidence type="ECO:0000259" key="4">
    <source>
        <dbReference type="PROSITE" id="PS50991"/>
    </source>
</evidence>
<dbReference type="GO" id="GO:0046951">
    <property type="term" value="P:ketone body biosynthetic process"/>
    <property type="evidence" value="ECO:0007669"/>
    <property type="project" value="TreeGrafter"/>
</dbReference>
<dbReference type="Pfam" id="PF00682">
    <property type="entry name" value="HMGL-like"/>
    <property type="match status" value="1"/>
</dbReference>
<sequence length="284" mass="30537">MSRVSITECPRDAMQGIRHFIPTEVKAAYLQLLLKVGFDRLDFGSFVSPKAIPQMKDTAEVLAHLDTSVSTTRLLAIVANVRGAEEAVAVAAVGIVGFPFSVSETFQQRNTNRTIAQSLDTVKEIVAICHVNGKIPLVYLSMGFGNPYGDPWSPAIVADYADRLVAMGVRDIALADTVGTSTPQGIARLYGYIDGTFPGISLGLHLHSTPAESRDKLIAALDAGCTHFDTALRGFGGCPMAEDQLTGNIATETLLQVLYERGMETGLNEEARAEALRYSNKVFG</sequence>
<evidence type="ECO:0000313" key="6">
    <source>
        <dbReference type="Proteomes" id="UP000198670"/>
    </source>
</evidence>
<feature type="domain" description="Pyruvate carboxyltransferase" evidence="4">
    <location>
        <begin position="3"/>
        <end position="273"/>
    </location>
</feature>
<dbReference type="AlphaFoldDB" id="A0A1I3NTU1"/>
<dbReference type="Gene3D" id="3.20.20.70">
    <property type="entry name" value="Aldolase class I"/>
    <property type="match status" value="1"/>
</dbReference>
<keyword evidence="2" id="KW-0479">Metal-binding</keyword>
<dbReference type="SUPFAM" id="SSF51569">
    <property type="entry name" value="Aldolase"/>
    <property type="match status" value="1"/>
</dbReference>
<dbReference type="GO" id="GO:0006552">
    <property type="term" value="P:L-leucine catabolic process"/>
    <property type="evidence" value="ECO:0007669"/>
    <property type="project" value="TreeGrafter"/>
</dbReference>
<keyword evidence="6" id="KW-1185">Reference proteome</keyword>
<dbReference type="EMBL" id="FOQO01000007">
    <property type="protein sequence ID" value="SFJ12728.1"/>
    <property type="molecule type" value="Genomic_DNA"/>
</dbReference>
<dbReference type="CDD" id="cd07938">
    <property type="entry name" value="DRE_TIM_HMGL"/>
    <property type="match status" value="1"/>
</dbReference>
<accession>A0A1I3NTU1</accession>
<dbReference type="InterPro" id="IPR000891">
    <property type="entry name" value="PYR_CT"/>
</dbReference>
<dbReference type="OrthoDB" id="9784013at2"/>
<protein>
    <submittedName>
        <fullName evidence="5">Hydroxymethylglutaryl-CoA lyase</fullName>
    </submittedName>
</protein>
<comment type="similarity">
    <text evidence="1">Belongs to the HMG-CoA lyase family.</text>
</comment>
<evidence type="ECO:0000313" key="5">
    <source>
        <dbReference type="EMBL" id="SFJ12728.1"/>
    </source>
</evidence>
<dbReference type="InterPro" id="IPR013785">
    <property type="entry name" value="Aldolase_TIM"/>
</dbReference>
<dbReference type="PANTHER" id="PTHR42738:SF7">
    <property type="entry name" value="HYDROXYMETHYLGLUTARYL-COA LYASE"/>
    <property type="match status" value="1"/>
</dbReference>
<dbReference type="PANTHER" id="PTHR42738">
    <property type="entry name" value="HYDROXYMETHYLGLUTARYL-COA LYASE"/>
    <property type="match status" value="1"/>
</dbReference>
<dbReference type="GO" id="GO:0046872">
    <property type="term" value="F:metal ion binding"/>
    <property type="evidence" value="ECO:0007669"/>
    <property type="project" value="UniProtKB-KW"/>
</dbReference>
<dbReference type="RefSeq" id="WP_090628389.1">
    <property type="nucleotide sequence ID" value="NZ_FOQO01000007.1"/>
</dbReference>
<dbReference type="STRING" id="1477437.SAMN05444682_107311"/>
<gene>
    <name evidence="5" type="ORF">SAMN05444682_107311</name>
</gene>
<reference evidence="5 6" key="1">
    <citation type="submission" date="2016-10" db="EMBL/GenBank/DDBJ databases">
        <authorList>
            <person name="de Groot N.N."/>
        </authorList>
    </citation>
    <scope>NUCLEOTIDE SEQUENCE [LARGE SCALE GENOMIC DNA]</scope>
    <source>
        <strain evidence="5 6">RK1</strain>
    </source>
</reference>
<keyword evidence="3 5" id="KW-0456">Lyase</keyword>
<name>A0A1I3NTU1_9SPHI</name>
<evidence type="ECO:0000256" key="2">
    <source>
        <dbReference type="ARBA" id="ARBA00022723"/>
    </source>
</evidence>
<dbReference type="PROSITE" id="PS50991">
    <property type="entry name" value="PYR_CT"/>
    <property type="match status" value="1"/>
</dbReference>